<proteinExistence type="predicted"/>
<feature type="compositionally biased region" description="Acidic residues" evidence="1">
    <location>
        <begin position="192"/>
        <end position="211"/>
    </location>
</feature>
<evidence type="ECO:0000313" key="2">
    <source>
        <dbReference type="EMBL" id="GAA5051962.1"/>
    </source>
</evidence>
<feature type="region of interest" description="Disordered" evidence="1">
    <location>
        <begin position="139"/>
        <end position="158"/>
    </location>
</feature>
<evidence type="ECO:0008006" key="4">
    <source>
        <dbReference type="Google" id="ProtNLM"/>
    </source>
</evidence>
<sequence>MEENDPEAAQNDKMVRTFLLVDINQAIRYLLGNDRATSSNTEQIAKQALNTEAKEMTSSAQPEQKSEGQSTVSKLLLVGTVIGLGYILKSKSKAMNKVVSKTTDQAHSIADKTTKRSDEMAQQTKAVAGQAAQRIQERGETAADQVEAGTKEAAEQVDKRGEIAADQIQEGSEKAADKIDEAAETVESTQEQQEEADEERSNEDEQSEEDE</sequence>
<name>A0AAV3UIK7_9EURY</name>
<reference evidence="2 3" key="1">
    <citation type="journal article" date="2019" name="Int. J. Syst. Evol. Microbiol.">
        <title>The Global Catalogue of Microorganisms (GCM) 10K type strain sequencing project: providing services to taxonomists for standard genome sequencing and annotation.</title>
        <authorList>
            <consortium name="The Broad Institute Genomics Platform"/>
            <consortium name="The Broad Institute Genome Sequencing Center for Infectious Disease"/>
            <person name="Wu L."/>
            <person name="Ma J."/>
        </authorList>
    </citation>
    <scope>NUCLEOTIDE SEQUENCE [LARGE SCALE GENOMIC DNA]</scope>
    <source>
        <strain evidence="2 3">JCM 17504</strain>
    </source>
</reference>
<protein>
    <recommendedName>
        <fullName evidence="4">Late embryogenesis abundant protein</fullName>
    </recommendedName>
</protein>
<feature type="region of interest" description="Disordered" evidence="1">
    <location>
        <begin position="51"/>
        <end position="70"/>
    </location>
</feature>
<feature type="compositionally biased region" description="Basic and acidic residues" evidence="1">
    <location>
        <begin position="171"/>
        <end position="181"/>
    </location>
</feature>
<comment type="caution">
    <text evidence="2">The sequence shown here is derived from an EMBL/GenBank/DDBJ whole genome shotgun (WGS) entry which is preliminary data.</text>
</comment>
<organism evidence="2 3">
    <name type="scientific">Haladaptatus pallidirubidus</name>
    <dbReference type="NCBI Taxonomy" id="1008152"/>
    <lineage>
        <taxon>Archaea</taxon>
        <taxon>Methanobacteriati</taxon>
        <taxon>Methanobacteriota</taxon>
        <taxon>Stenosarchaea group</taxon>
        <taxon>Halobacteria</taxon>
        <taxon>Halobacteriales</taxon>
        <taxon>Haladaptataceae</taxon>
        <taxon>Haladaptatus</taxon>
    </lineage>
</organism>
<keyword evidence="3" id="KW-1185">Reference proteome</keyword>
<dbReference type="Proteomes" id="UP001501729">
    <property type="component" value="Unassembled WGS sequence"/>
</dbReference>
<gene>
    <name evidence="2" type="ORF">GCM10025751_27700</name>
</gene>
<feature type="compositionally biased region" description="Basic and acidic residues" evidence="1">
    <location>
        <begin position="149"/>
        <end position="158"/>
    </location>
</feature>
<dbReference type="Gene3D" id="1.10.287.700">
    <property type="entry name" value="Helix hairpin bin"/>
    <property type="match status" value="1"/>
</dbReference>
<feature type="region of interest" description="Disordered" evidence="1">
    <location>
        <begin position="167"/>
        <end position="211"/>
    </location>
</feature>
<dbReference type="EMBL" id="BAABKX010000010">
    <property type="protein sequence ID" value="GAA5051962.1"/>
    <property type="molecule type" value="Genomic_DNA"/>
</dbReference>
<dbReference type="AlphaFoldDB" id="A0AAV3UIK7"/>
<evidence type="ECO:0000256" key="1">
    <source>
        <dbReference type="SAM" id="MobiDB-lite"/>
    </source>
</evidence>
<evidence type="ECO:0000313" key="3">
    <source>
        <dbReference type="Proteomes" id="UP001501729"/>
    </source>
</evidence>
<accession>A0AAV3UIK7</accession>